<proteinExistence type="predicted"/>
<evidence type="ECO:0000256" key="1">
    <source>
        <dbReference type="SAM" id="MobiDB-lite"/>
    </source>
</evidence>
<name>A0A8J6G5M0_MICOH</name>
<sequence length="136" mass="14284">MTRRRSRPSGGAGRRERARAAGLQKPQAPEPQPPPSLEAGAGAGPPEAPAERDRDCPREEDEPKLAPGPQVGTSKRTPTARLLSPPRSGSGEWGGMVMDTLSGWGQIPSPEQTLSVPLPGMEAGPLSRIKAQPTLL</sequence>
<comment type="caution">
    <text evidence="2">The sequence shown here is derived from an EMBL/GenBank/DDBJ whole genome shotgun (WGS) entry which is preliminary data.</text>
</comment>
<organism evidence="2 3">
    <name type="scientific">Microtus ochrogaster</name>
    <name type="common">Prairie vole</name>
    <dbReference type="NCBI Taxonomy" id="79684"/>
    <lineage>
        <taxon>Eukaryota</taxon>
        <taxon>Metazoa</taxon>
        <taxon>Chordata</taxon>
        <taxon>Craniata</taxon>
        <taxon>Vertebrata</taxon>
        <taxon>Euteleostomi</taxon>
        <taxon>Mammalia</taxon>
        <taxon>Eutheria</taxon>
        <taxon>Euarchontoglires</taxon>
        <taxon>Glires</taxon>
        <taxon>Rodentia</taxon>
        <taxon>Myomorpha</taxon>
        <taxon>Muroidea</taxon>
        <taxon>Cricetidae</taxon>
        <taxon>Arvicolinae</taxon>
        <taxon>Microtus</taxon>
    </lineage>
</organism>
<protein>
    <submittedName>
        <fullName evidence="2">Protein FAM193B</fullName>
    </submittedName>
</protein>
<feature type="compositionally biased region" description="Basic and acidic residues" evidence="1">
    <location>
        <begin position="49"/>
        <end position="64"/>
    </location>
</feature>
<gene>
    <name evidence="2" type="ORF">LTLLF_180040</name>
</gene>
<reference evidence="2" key="1">
    <citation type="submission" date="2020-03" db="EMBL/GenBank/DDBJ databases">
        <title>Studies in the Genomics of Life Span.</title>
        <authorList>
            <person name="Glass D."/>
        </authorList>
    </citation>
    <scope>NUCLEOTIDE SEQUENCE</scope>
    <source>
        <strain evidence="2">LTLLF</strain>
        <tissue evidence="2">Muscle</tissue>
    </source>
</reference>
<evidence type="ECO:0000313" key="2">
    <source>
        <dbReference type="EMBL" id="KAH0504856.1"/>
    </source>
</evidence>
<evidence type="ECO:0000313" key="3">
    <source>
        <dbReference type="Proteomes" id="UP000710432"/>
    </source>
</evidence>
<dbReference type="Proteomes" id="UP000710432">
    <property type="component" value="Unassembled WGS sequence"/>
</dbReference>
<dbReference type="AlphaFoldDB" id="A0A8J6G5M0"/>
<dbReference type="EMBL" id="JAATJU010024800">
    <property type="protein sequence ID" value="KAH0504856.1"/>
    <property type="molecule type" value="Genomic_DNA"/>
</dbReference>
<feature type="region of interest" description="Disordered" evidence="1">
    <location>
        <begin position="1"/>
        <end position="136"/>
    </location>
</feature>
<accession>A0A8J6G5M0</accession>